<organism evidence="1 2">
    <name type="scientific">Culter alburnus</name>
    <name type="common">Topmouth culter</name>
    <dbReference type="NCBI Taxonomy" id="194366"/>
    <lineage>
        <taxon>Eukaryota</taxon>
        <taxon>Metazoa</taxon>
        <taxon>Chordata</taxon>
        <taxon>Craniata</taxon>
        <taxon>Vertebrata</taxon>
        <taxon>Euteleostomi</taxon>
        <taxon>Actinopterygii</taxon>
        <taxon>Neopterygii</taxon>
        <taxon>Teleostei</taxon>
        <taxon>Ostariophysi</taxon>
        <taxon>Cypriniformes</taxon>
        <taxon>Xenocyprididae</taxon>
        <taxon>Xenocypridinae</taxon>
        <taxon>Culter</taxon>
    </lineage>
</organism>
<name>A0AAW1Z2N9_CULAL</name>
<keyword evidence="2" id="KW-1185">Reference proteome</keyword>
<proteinExistence type="predicted"/>
<reference evidence="1 2" key="1">
    <citation type="submission" date="2024-05" db="EMBL/GenBank/DDBJ databases">
        <title>A high-quality chromosomal-level genome assembly of Topmouth culter (Culter alburnus).</title>
        <authorList>
            <person name="Zhao H."/>
        </authorList>
    </citation>
    <scope>NUCLEOTIDE SEQUENCE [LARGE SCALE GENOMIC DNA]</scope>
    <source>
        <strain evidence="1">CATC2023</strain>
        <tissue evidence="1">Muscle</tissue>
    </source>
</reference>
<gene>
    <name evidence="1" type="ORF">ABG768_015104</name>
</gene>
<accession>A0AAW1Z2N9</accession>
<dbReference type="AlphaFoldDB" id="A0AAW1Z2N9"/>
<dbReference type="Proteomes" id="UP001479290">
    <property type="component" value="Unassembled WGS sequence"/>
</dbReference>
<dbReference type="EMBL" id="JAWDJR010000021">
    <property type="protein sequence ID" value="KAK9955218.1"/>
    <property type="molecule type" value="Genomic_DNA"/>
</dbReference>
<comment type="caution">
    <text evidence="1">The sequence shown here is derived from an EMBL/GenBank/DDBJ whole genome shotgun (WGS) entry which is preliminary data.</text>
</comment>
<protein>
    <submittedName>
        <fullName evidence="1">Uncharacterized protein</fullName>
    </submittedName>
</protein>
<sequence length="375" mass="43194">MCLYVWGAIFQPDHHNENWSHCEGNFYKGWVPLRLLLKKASVDFCCRCHEEKCISIAIFPTLKHVPFVWAYKIDHIGFSALSEQDLLRNIKTWYISPSVVDDLLGGKVHSLPPQVTSRSSLSTTYILSGVFVPSAKYMPVGNWQNTVYIRWIAYRHTNAKGLSFEGAVVQKIQEKCKWKWLKVKQLVEVLSGVFLAKPMQTLLNHQNMGPLNLNSLEKIPHSFSEAEKIEDYQDTAMPCMMATPMQIKEAKHDFTQNTKNSNPPLTTDMITDLCSELIHRTSTGLKRCLEKMMLDKVNYTTPSPLLYLSVTSKPRNARSDHHSQRPLQLYEIINHRKYTTQKPQNGVEVSDEENDHFYYFNGKIKRTMNHFGPAV</sequence>
<evidence type="ECO:0000313" key="2">
    <source>
        <dbReference type="Proteomes" id="UP001479290"/>
    </source>
</evidence>
<evidence type="ECO:0000313" key="1">
    <source>
        <dbReference type="EMBL" id="KAK9955218.1"/>
    </source>
</evidence>